<dbReference type="Proteomes" id="UP001139157">
    <property type="component" value="Unassembled WGS sequence"/>
</dbReference>
<dbReference type="RefSeq" id="WP_251912033.1">
    <property type="nucleotide sequence ID" value="NZ_JAMRXG010000005.1"/>
</dbReference>
<organism evidence="1 2">
    <name type="scientific">Nocardia pulmonis</name>
    <dbReference type="NCBI Taxonomy" id="2951408"/>
    <lineage>
        <taxon>Bacteria</taxon>
        <taxon>Bacillati</taxon>
        <taxon>Actinomycetota</taxon>
        <taxon>Actinomycetes</taxon>
        <taxon>Mycobacteriales</taxon>
        <taxon>Nocardiaceae</taxon>
        <taxon>Nocardia</taxon>
    </lineage>
</organism>
<dbReference type="AlphaFoldDB" id="A0A9X2E5E8"/>
<keyword evidence="2" id="KW-1185">Reference proteome</keyword>
<sequence>MSVQVDQGWIVSDRSEHRAKSVGEGGWVVSFLPGRTLTKEQAITAIQIAEMAAATEELAQRVGLTAIEAVGLAVIEPPWGLPERATSRWEFRFASALRSRPWREHSPAQRT</sequence>
<reference evidence="1" key="1">
    <citation type="submission" date="2022-06" db="EMBL/GenBank/DDBJ databases">
        <title>Novel species in genus nocardia.</title>
        <authorList>
            <person name="Li F."/>
        </authorList>
    </citation>
    <scope>NUCLEOTIDE SEQUENCE</scope>
    <source>
        <strain evidence="1">CDC141</strain>
    </source>
</reference>
<evidence type="ECO:0000313" key="2">
    <source>
        <dbReference type="Proteomes" id="UP001139157"/>
    </source>
</evidence>
<name>A0A9X2E5E8_9NOCA</name>
<evidence type="ECO:0000313" key="1">
    <source>
        <dbReference type="EMBL" id="MCM6774452.1"/>
    </source>
</evidence>
<comment type="caution">
    <text evidence="1">The sequence shown here is derived from an EMBL/GenBank/DDBJ whole genome shotgun (WGS) entry which is preliminary data.</text>
</comment>
<dbReference type="EMBL" id="JAMRXG010000005">
    <property type="protein sequence ID" value="MCM6774452.1"/>
    <property type="molecule type" value="Genomic_DNA"/>
</dbReference>
<protein>
    <submittedName>
        <fullName evidence="1">Uncharacterized protein</fullName>
    </submittedName>
</protein>
<accession>A0A9X2E5E8</accession>
<proteinExistence type="predicted"/>
<gene>
    <name evidence="1" type="ORF">NDR86_13305</name>
</gene>